<feature type="non-terminal residue" evidence="1">
    <location>
        <position position="54"/>
    </location>
</feature>
<organism evidence="1">
    <name type="scientific">marine sediment metagenome</name>
    <dbReference type="NCBI Taxonomy" id="412755"/>
    <lineage>
        <taxon>unclassified sequences</taxon>
        <taxon>metagenomes</taxon>
        <taxon>ecological metagenomes</taxon>
    </lineage>
</organism>
<dbReference type="EMBL" id="LAZR01025273">
    <property type="protein sequence ID" value="KKL72445.1"/>
    <property type="molecule type" value="Genomic_DNA"/>
</dbReference>
<comment type="caution">
    <text evidence="1">The sequence shown here is derived from an EMBL/GenBank/DDBJ whole genome shotgun (WGS) entry which is preliminary data.</text>
</comment>
<dbReference type="AlphaFoldDB" id="A0A0F9GSU8"/>
<accession>A0A0F9GSU8</accession>
<name>A0A0F9GSU8_9ZZZZ</name>
<reference evidence="1" key="1">
    <citation type="journal article" date="2015" name="Nature">
        <title>Complex archaea that bridge the gap between prokaryotes and eukaryotes.</title>
        <authorList>
            <person name="Spang A."/>
            <person name="Saw J.H."/>
            <person name="Jorgensen S.L."/>
            <person name="Zaremba-Niedzwiedzka K."/>
            <person name="Martijn J."/>
            <person name="Lind A.E."/>
            <person name="van Eijk R."/>
            <person name="Schleper C."/>
            <person name="Guy L."/>
            <person name="Ettema T.J."/>
        </authorList>
    </citation>
    <scope>NUCLEOTIDE SEQUENCE</scope>
</reference>
<protein>
    <submittedName>
        <fullName evidence="1">Uncharacterized protein</fullName>
    </submittedName>
</protein>
<gene>
    <name evidence="1" type="ORF">LCGC14_2084780</name>
</gene>
<sequence length="54" mass="6453">MTTLVQEYYQADAWAELPRFAEELTFEFDFIIADPLYNLSALNKEQLDFWFQGI</sequence>
<proteinExistence type="predicted"/>
<evidence type="ECO:0000313" key="1">
    <source>
        <dbReference type="EMBL" id="KKL72445.1"/>
    </source>
</evidence>